<sequence length="279" mass="31288">MTFALPGPDKLVTNLVLTGLLIALLLLVRHLSERGLRHQTGLGVDKRRKFSVNIRNGLIFLFLLGSVFIWASEIRTFAVSLVALAVAMVIATKELILCVLGTIFRTGTNAYGIGDVIEINDIRGQVVDQTLLGTTVMEVISNQYTGRSVTFPNSLMLSQPIYNESYIGRFTVKVLTIPIASDTDWQYAEQLLLEAAQMECGPFLDEVREHMQNLEGRYGISTPAPEPRVLVTLPAPEVIHLLLRFPTPDHARDRLEQAILRRFLGEFQPVPPERRRIDR</sequence>
<feature type="transmembrane region" description="Helical" evidence="5">
    <location>
        <begin position="77"/>
        <end position="104"/>
    </location>
</feature>
<protein>
    <submittedName>
        <fullName evidence="7">Mechanosensitive ion channel family protein</fullName>
    </submittedName>
</protein>
<dbReference type="RefSeq" id="WP_341369519.1">
    <property type="nucleotide sequence ID" value="NZ_JBBPCO010000001.1"/>
</dbReference>
<evidence type="ECO:0000313" key="7">
    <source>
        <dbReference type="EMBL" id="MEK8088457.1"/>
    </source>
</evidence>
<keyword evidence="4 5" id="KW-0472">Membrane</keyword>
<keyword evidence="2 5" id="KW-0812">Transmembrane</keyword>
<gene>
    <name evidence="7" type="ORF">WOB96_01640</name>
</gene>
<feature type="transmembrane region" description="Helical" evidence="5">
    <location>
        <begin position="12"/>
        <end position="31"/>
    </location>
</feature>
<dbReference type="InterPro" id="IPR023408">
    <property type="entry name" value="MscS_beta-dom_sf"/>
</dbReference>
<feature type="domain" description="Mechanosensitive ion channel MscS" evidence="6">
    <location>
        <begin position="99"/>
        <end position="165"/>
    </location>
</feature>
<dbReference type="Proteomes" id="UP001446205">
    <property type="component" value="Unassembled WGS sequence"/>
</dbReference>
<name>A0ABU9D4G5_9PROT</name>
<evidence type="ECO:0000256" key="5">
    <source>
        <dbReference type="SAM" id="Phobius"/>
    </source>
</evidence>
<organism evidence="7 8">
    <name type="scientific">Thermithiobacillus plumbiphilus</name>
    <dbReference type="NCBI Taxonomy" id="1729899"/>
    <lineage>
        <taxon>Bacteria</taxon>
        <taxon>Pseudomonadati</taxon>
        <taxon>Pseudomonadota</taxon>
        <taxon>Acidithiobacillia</taxon>
        <taxon>Acidithiobacillales</taxon>
        <taxon>Thermithiobacillaceae</taxon>
        <taxon>Thermithiobacillus</taxon>
    </lineage>
</organism>
<dbReference type="Pfam" id="PF00924">
    <property type="entry name" value="MS_channel_2nd"/>
    <property type="match status" value="1"/>
</dbReference>
<reference evidence="7 8" key="1">
    <citation type="submission" date="2024-04" db="EMBL/GenBank/DDBJ databases">
        <authorList>
            <person name="Abashina T."/>
            <person name="Shaikin A."/>
        </authorList>
    </citation>
    <scope>NUCLEOTIDE SEQUENCE [LARGE SCALE GENOMIC DNA]</scope>
    <source>
        <strain evidence="7 8">AAFK</strain>
    </source>
</reference>
<feature type="transmembrane region" description="Helical" evidence="5">
    <location>
        <begin position="52"/>
        <end position="71"/>
    </location>
</feature>
<accession>A0ABU9D4G5</accession>
<dbReference type="PANTHER" id="PTHR30566">
    <property type="entry name" value="YNAI-RELATED MECHANOSENSITIVE ION CHANNEL"/>
    <property type="match status" value="1"/>
</dbReference>
<proteinExistence type="predicted"/>
<keyword evidence="8" id="KW-1185">Reference proteome</keyword>
<evidence type="ECO:0000313" key="8">
    <source>
        <dbReference type="Proteomes" id="UP001446205"/>
    </source>
</evidence>
<dbReference type="PANTHER" id="PTHR30566:SF27">
    <property type="entry name" value="MECHANOSENSITIVE ION CHANNEL PROTEIN"/>
    <property type="match status" value="1"/>
</dbReference>
<keyword evidence="3 5" id="KW-1133">Transmembrane helix</keyword>
<evidence type="ECO:0000256" key="1">
    <source>
        <dbReference type="ARBA" id="ARBA00004370"/>
    </source>
</evidence>
<dbReference type="SUPFAM" id="SSF50182">
    <property type="entry name" value="Sm-like ribonucleoproteins"/>
    <property type="match status" value="1"/>
</dbReference>
<dbReference type="EMBL" id="JBBPCO010000001">
    <property type="protein sequence ID" value="MEK8088457.1"/>
    <property type="molecule type" value="Genomic_DNA"/>
</dbReference>
<comment type="subcellular location">
    <subcellularLocation>
        <location evidence="1">Membrane</location>
    </subcellularLocation>
</comment>
<evidence type="ECO:0000256" key="2">
    <source>
        <dbReference type="ARBA" id="ARBA00022692"/>
    </source>
</evidence>
<dbReference type="InterPro" id="IPR010920">
    <property type="entry name" value="LSM_dom_sf"/>
</dbReference>
<comment type="caution">
    <text evidence="7">The sequence shown here is derived from an EMBL/GenBank/DDBJ whole genome shotgun (WGS) entry which is preliminary data.</text>
</comment>
<dbReference type="Gene3D" id="2.30.30.60">
    <property type="match status" value="1"/>
</dbReference>
<dbReference type="InterPro" id="IPR006685">
    <property type="entry name" value="MscS_channel_2nd"/>
</dbReference>
<evidence type="ECO:0000256" key="3">
    <source>
        <dbReference type="ARBA" id="ARBA00022989"/>
    </source>
</evidence>
<evidence type="ECO:0000259" key="6">
    <source>
        <dbReference type="Pfam" id="PF00924"/>
    </source>
</evidence>
<evidence type="ECO:0000256" key="4">
    <source>
        <dbReference type="ARBA" id="ARBA00023136"/>
    </source>
</evidence>